<dbReference type="Pfam" id="PF25987">
    <property type="entry name" value="PRRT3"/>
    <property type="match status" value="1"/>
</dbReference>
<feature type="compositionally biased region" description="Low complexity" evidence="7">
    <location>
        <begin position="224"/>
        <end position="237"/>
    </location>
</feature>
<dbReference type="FunCoup" id="A0A7N4PXZ5">
    <property type="interactions" value="77"/>
</dbReference>
<dbReference type="PANTHER" id="PTHR35578:SF6">
    <property type="entry name" value="PROLINE-RICH TRANSMEMBRANE PROTEIN 4"/>
    <property type="match status" value="1"/>
</dbReference>
<feature type="transmembrane region" description="Helical" evidence="8">
    <location>
        <begin position="441"/>
        <end position="463"/>
    </location>
</feature>
<dbReference type="CTD" id="401399"/>
<name>A0A7N4PXZ5_SARHA</name>
<evidence type="ECO:0000256" key="6">
    <source>
        <dbReference type="ARBA" id="ARBA00023136"/>
    </source>
</evidence>
<dbReference type="PANTHER" id="PTHR35578">
    <property type="entry name" value="PROLINE-RICH TRANSMEMBRANE PROTEIN 4-RELATED"/>
    <property type="match status" value="1"/>
</dbReference>
<dbReference type="AlphaFoldDB" id="A0A7N4PXZ5"/>
<feature type="region of interest" description="Disordered" evidence="7">
    <location>
        <begin position="766"/>
        <end position="799"/>
    </location>
</feature>
<feature type="transmembrane region" description="Helical" evidence="8">
    <location>
        <begin position="347"/>
        <end position="366"/>
    </location>
</feature>
<feature type="compositionally biased region" description="Low complexity" evidence="7">
    <location>
        <begin position="708"/>
        <end position="732"/>
    </location>
</feature>
<evidence type="ECO:0000256" key="7">
    <source>
        <dbReference type="SAM" id="MobiDB-lite"/>
    </source>
</evidence>
<feature type="region of interest" description="Disordered" evidence="7">
    <location>
        <begin position="224"/>
        <end position="261"/>
    </location>
</feature>
<feature type="transmembrane region" description="Helical" evidence="8">
    <location>
        <begin position="386"/>
        <end position="403"/>
    </location>
</feature>
<protein>
    <submittedName>
        <fullName evidence="11">Proline rich transmembrane protein 4</fullName>
    </submittedName>
</protein>
<dbReference type="Proteomes" id="UP000007648">
    <property type="component" value="Unassembled WGS sequence"/>
</dbReference>
<evidence type="ECO:0000256" key="8">
    <source>
        <dbReference type="SAM" id="Phobius"/>
    </source>
</evidence>
<feature type="transmembrane region" description="Helical" evidence="8">
    <location>
        <begin position="415"/>
        <end position="435"/>
    </location>
</feature>
<feature type="domain" description="Proline-rich transmembrane protein 3/4" evidence="10">
    <location>
        <begin position="298"/>
        <end position="586"/>
    </location>
</feature>
<proteinExistence type="predicted"/>
<feature type="region of interest" description="Disordered" evidence="7">
    <location>
        <begin position="705"/>
        <end position="740"/>
    </location>
</feature>
<evidence type="ECO:0000259" key="10">
    <source>
        <dbReference type="Pfam" id="PF25987"/>
    </source>
</evidence>
<dbReference type="OrthoDB" id="10066605at2759"/>
<evidence type="ECO:0000256" key="1">
    <source>
        <dbReference type="ARBA" id="ARBA00004141"/>
    </source>
</evidence>
<dbReference type="GeneID" id="105750713"/>
<dbReference type="InterPro" id="IPR059081">
    <property type="entry name" value="PRRT3-4"/>
</dbReference>
<evidence type="ECO:0000313" key="11">
    <source>
        <dbReference type="Ensembl" id="ENSSHAP00000045120.1"/>
    </source>
</evidence>
<keyword evidence="12" id="KW-1185">Reference proteome</keyword>
<evidence type="ECO:0000256" key="5">
    <source>
        <dbReference type="ARBA" id="ARBA00022989"/>
    </source>
</evidence>
<keyword evidence="2" id="KW-0597">Phosphoprotein</keyword>
<sequence length="847" mass="87025">MAGKGWVGLGLISWALLGVIVAPQPGSSVPGAFLTTLAPRPQSEASMLSLNLGLNFKFHVRGPGSAWGGLATETQPRLQVLDQGPDDGVGGLRTDTLPGLLTSSPELGSAEGSAVSSTSTLPLQSTSPDPRPKDGLPLLGTLSLDTPFQATAPPPSTPWPHKGELELKFDVALRAGAAPTLGHKMLPLLPSLRASLAEIAGRLGPFGFFGTTLSSELEPNNLTSSIVGSSSSPSNDSLRSEPPDITPTPNEPSPASLRSSSAQPECAAQACGTGNLPEPKDPAPAVPVPPIFLNLEADWASARARWGLAWEAHVYGVGALFGLVALLALLSLALLPWRCPPGASCLALLNLLLLSAGTARAFPLFYDAYGHRERLPALVRLLLHDLSLPCLSACLGLACLLLARPHPPRCPGGLAMLLLLVLGLSSGATMAGAVSRPLLPLLLASRGLAALLASLFSGLLLALSCRRSRRRQGVSLGGAGLKGPTPTPMTRGPFALPQSWQRAARTAPVAGAFGLLSGGLQGYMVLYTLGYGGQLGLAGPWPWWAFQLGVRLGEVGVALPLALLGLYPALCSPRLSQRCWAKLFRLSPGHGAPLLPSGWEPGPPNKLPPVNAMEQGEAELLPLCALTGPGPDLLLPGSGHLGIEGVAAHPAPSAASSPGTGSDCTVDFCPPSPIDLHRSIAEALCSEVLMAPSFLQAPVCRESLPGPSLSGTASSEESSGPRTAGAPGAEPGSPAPVLPSPGAWLVGSSASSGSLYGLSRDSSSMLLCSSPEKPPRSSLPGICSTPRPSGRSPGPPGPGCYRALSLPSCSSPERAELAREEALLQEQFLDACRQIDELSVSSETIDL</sequence>
<dbReference type="KEGG" id="shr:105750713"/>
<dbReference type="Ensembl" id="ENSSHAT00000042791.1">
    <property type="protein sequence ID" value="ENSSHAP00000045120.1"/>
    <property type="gene ID" value="ENSSHAG00000029521.1"/>
</dbReference>
<feature type="chain" id="PRO_5029639580" evidence="9">
    <location>
        <begin position="23"/>
        <end position="847"/>
    </location>
</feature>
<reference evidence="11" key="2">
    <citation type="submission" date="2025-08" db="UniProtKB">
        <authorList>
            <consortium name="Ensembl"/>
        </authorList>
    </citation>
    <scope>IDENTIFICATION</scope>
</reference>
<organism evidence="11 12">
    <name type="scientific">Sarcophilus harrisii</name>
    <name type="common">Tasmanian devil</name>
    <name type="synonym">Sarcophilus laniarius</name>
    <dbReference type="NCBI Taxonomy" id="9305"/>
    <lineage>
        <taxon>Eukaryota</taxon>
        <taxon>Metazoa</taxon>
        <taxon>Chordata</taxon>
        <taxon>Craniata</taxon>
        <taxon>Vertebrata</taxon>
        <taxon>Euteleostomi</taxon>
        <taxon>Mammalia</taxon>
        <taxon>Metatheria</taxon>
        <taxon>Dasyuromorphia</taxon>
        <taxon>Dasyuridae</taxon>
        <taxon>Sarcophilus</taxon>
    </lineage>
</organism>
<keyword evidence="5 8" id="KW-1133">Transmembrane helix</keyword>
<evidence type="ECO:0000256" key="4">
    <source>
        <dbReference type="ARBA" id="ARBA00022729"/>
    </source>
</evidence>
<evidence type="ECO:0000256" key="3">
    <source>
        <dbReference type="ARBA" id="ARBA00022692"/>
    </source>
</evidence>
<feature type="transmembrane region" description="Helical" evidence="8">
    <location>
        <begin position="509"/>
        <end position="530"/>
    </location>
</feature>
<keyword evidence="3 8" id="KW-0812">Transmembrane</keyword>
<accession>A0A7N4PXZ5</accession>
<dbReference type="GeneTree" id="ENSGT00730000111591"/>
<gene>
    <name evidence="11" type="primary">PRRT4</name>
</gene>
<reference evidence="11" key="3">
    <citation type="submission" date="2025-09" db="UniProtKB">
        <authorList>
            <consortium name="Ensembl"/>
        </authorList>
    </citation>
    <scope>IDENTIFICATION</scope>
</reference>
<keyword evidence="6 8" id="KW-0472">Membrane</keyword>
<feature type="compositionally biased region" description="Low complexity" evidence="7">
    <location>
        <begin position="116"/>
        <end position="128"/>
    </location>
</feature>
<keyword evidence="4 9" id="KW-0732">Signal</keyword>
<comment type="subcellular location">
    <subcellularLocation>
        <location evidence="1">Membrane</location>
        <topology evidence="1">Multi-pass membrane protein</topology>
    </subcellularLocation>
</comment>
<evidence type="ECO:0000313" key="12">
    <source>
        <dbReference type="Proteomes" id="UP000007648"/>
    </source>
</evidence>
<feature type="transmembrane region" description="Helical" evidence="8">
    <location>
        <begin position="314"/>
        <end position="335"/>
    </location>
</feature>
<dbReference type="InParanoid" id="A0A7N4PXZ5"/>
<feature type="region of interest" description="Disordered" evidence="7">
    <location>
        <begin position="81"/>
        <end position="160"/>
    </location>
</feature>
<evidence type="ECO:0000256" key="2">
    <source>
        <dbReference type="ARBA" id="ARBA00022553"/>
    </source>
</evidence>
<dbReference type="RefSeq" id="XP_031794873.1">
    <property type="nucleotide sequence ID" value="XM_031939013.1"/>
</dbReference>
<feature type="signal peptide" evidence="9">
    <location>
        <begin position="1"/>
        <end position="22"/>
    </location>
</feature>
<dbReference type="InterPro" id="IPR052836">
    <property type="entry name" value="PRRT_domain-containing"/>
</dbReference>
<reference evidence="11 12" key="1">
    <citation type="journal article" date="2011" name="Proc. Natl. Acad. Sci. U.S.A.">
        <title>Genetic diversity and population structure of the endangered marsupial Sarcophilus harrisii (Tasmanian devil).</title>
        <authorList>
            <person name="Miller W."/>
            <person name="Hayes V.M."/>
            <person name="Ratan A."/>
            <person name="Petersen D.C."/>
            <person name="Wittekindt N.E."/>
            <person name="Miller J."/>
            <person name="Walenz B."/>
            <person name="Knight J."/>
            <person name="Qi J."/>
            <person name="Zhao F."/>
            <person name="Wang Q."/>
            <person name="Bedoya-Reina O.C."/>
            <person name="Katiyar N."/>
            <person name="Tomsho L.P."/>
            <person name="Kasson L.M."/>
            <person name="Hardie R.A."/>
            <person name="Woodbridge P."/>
            <person name="Tindall E.A."/>
            <person name="Bertelsen M.F."/>
            <person name="Dixon D."/>
            <person name="Pyecroft S."/>
            <person name="Helgen K.M."/>
            <person name="Lesk A.M."/>
            <person name="Pringle T.H."/>
            <person name="Patterson N."/>
            <person name="Zhang Y."/>
            <person name="Kreiss A."/>
            <person name="Woods G.M."/>
            <person name="Jones M.E."/>
            <person name="Schuster S.C."/>
        </authorList>
    </citation>
    <scope>NUCLEOTIDE SEQUENCE [LARGE SCALE GENOMIC DNA]</scope>
</reference>
<evidence type="ECO:0000256" key="9">
    <source>
        <dbReference type="SAM" id="SignalP"/>
    </source>
</evidence>